<evidence type="ECO:0000256" key="4">
    <source>
        <dbReference type="ARBA" id="ARBA00022490"/>
    </source>
</evidence>
<dbReference type="Pfam" id="PF07733">
    <property type="entry name" value="DNA_pol3_alpha"/>
    <property type="match status" value="1"/>
</dbReference>
<dbReference type="PANTHER" id="PTHR32294:SF0">
    <property type="entry name" value="DNA POLYMERASE III SUBUNIT ALPHA"/>
    <property type="match status" value="1"/>
</dbReference>
<dbReference type="InterPro" id="IPR041931">
    <property type="entry name" value="DNA_pol3_alpha_thumb_dom"/>
</dbReference>
<evidence type="ECO:0000256" key="5">
    <source>
        <dbReference type="ARBA" id="ARBA00022679"/>
    </source>
</evidence>
<keyword evidence="7" id="KW-0235">DNA replication</keyword>
<dbReference type="InterPro" id="IPR016195">
    <property type="entry name" value="Pol/histidinol_Pase-like"/>
</dbReference>
<keyword evidence="5 11" id="KW-0808">Transferase</keyword>
<evidence type="ECO:0000256" key="1">
    <source>
        <dbReference type="ARBA" id="ARBA00004496"/>
    </source>
</evidence>
<proteinExistence type="predicted"/>
<name>A0ABR6ZTX3_9BURK</name>
<gene>
    <name evidence="11" type="primary">dnaE</name>
    <name evidence="11" type="ORF">H8L32_17795</name>
</gene>
<dbReference type="RefSeq" id="WP_186948608.1">
    <property type="nucleotide sequence ID" value="NZ_JACOGF010000009.1"/>
</dbReference>
<evidence type="ECO:0000256" key="9">
    <source>
        <dbReference type="ARBA" id="ARBA00049244"/>
    </source>
</evidence>
<dbReference type="InterPro" id="IPR004805">
    <property type="entry name" value="DnaE2/DnaE/PolC"/>
</dbReference>
<dbReference type="EMBL" id="JACOGF010000009">
    <property type="protein sequence ID" value="MBC3919348.1"/>
    <property type="molecule type" value="Genomic_DNA"/>
</dbReference>
<keyword evidence="6 11" id="KW-0548">Nucleotidyltransferase</keyword>
<dbReference type="Pfam" id="PF02811">
    <property type="entry name" value="PHP"/>
    <property type="match status" value="1"/>
</dbReference>
<keyword evidence="4" id="KW-0963">Cytoplasm</keyword>
<evidence type="ECO:0000313" key="11">
    <source>
        <dbReference type="EMBL" id="MBC3919348.1"/>
    </source>
</evidence>
<protein>
    <recommendedName>
        <fullName evidence="3">DNA polymerase III subunit alpha</fullName>
        <ecNumber evidence="2">2.7.7.7</ecNumber>
    </recommendedName>
</protein>
<dbReference type="EC" id="2.7.7.7" evidence="2"/>
<evidence type="ECO:0000256" key="7">
    <source>
        <dbReference type="ARBA" id="ARBA00022705"/>
    </source>
</evidence>
<accession>A0ABR6ZTX3</accession>
<dbReference type="PANTHER" id="PTHR32294">
    <property type="entry name" value="DNA POLYMERASE III SUBUNIT ALPHA"/>
    <property type="match status" value="1"/>
</dbReference>
<dbReference type="InterPro" id="IPR048472">
    <property type="entry name" value="DNA_pol_IIIA_C"/>
</dbReference>
<keyword evidence="12" id="KW-1185">Reference proteome</keyword>
<evidence type="ECO:0000256" key="2">
    <source>
        <dbReference type="ARBA" id="ARBA00012417"/>
    </source>
</evidence>
<dbReference type="Gene3D" id="3.20.20.140">
    <property type="entry name" value="Metal-dependent hydrolases"/>
    <property type="match status" value="1"/>
</dbReference>
<dbReference type="NCBIfam" id="TIGR00594">
    <property type="entry name" value="polc"/>
    <property type="match status" value="1"/>
</dbReference>
<reference evidence="11 12" key="1">
    <citation type="submission" date="2020-08" db="EMBL/GenBank/DDBJ databases">
        <title>Novel species isolated from subtropical streams in China.</title>
        <authorList>
            <person name="Lu H."/>
        </authorList>
    </citation>
    <scope>NUCLEOTIDE SEQUENCE [LARGE SCALE GENOMIC DNA]</scope>
    <source>
        <strain evidence="11 12">CY18W</strain>
    </source>
</reference>
<dbReference type="Pfam" id="PF20914">
    <property type="entry name" value="DNA_pol_IIIA_C"/>
    <property type="match status" value="1"/>
</dbReference>
<dbReference type="SMART" id="SM00481">
    <property type="entry name" value="POLIIIAc"/>
    <property type="match status" value="1"/>
</dbReference>
<keyword evidence="8" id="KW-0239">DNA-directed DNA polymerase</keyword>
<dbReference type="Proteomes" id="UP000650424">
    <property type="component" value="Unassembled WGS sequence"/>
</dbReference>
<organism evidence="11 12">
    <name type="scientific">Undibacterium hunanense</name>
    <dbReference type="NCBI Taxonomy" id="2762292"/>
    <lineage>
        <taxon>Bacteria</taxon>
        <taxon>Pseudomonadati</taxon>
        <taxon>Pseudomonadota</taxon>
        <taxon>Betaproteobacteria</taxon>
        <taxon>Burkholderiales</taxon>
        <taxon>Oxalobacteraceae</taxon>
        <taxon>Undibacterium</taxon>
    </lineage>
</organism>
<dbReference type="InterPro" id="IPR003141">
    <property type="entry name" value="Pol/His_phosphatase_N"/>
</dbReference>
<dbReference type="InterPro" id="IPR004013">
    <property type="entry name" value="PHP_dom"/>
</dbReference>
<dbReference type="Pfam" id="PF01336">
    <property type="entry name" value="tRNA_anti-codon"/>
    <property type="match status" value="1"/>
</dbReference>
<comment type="subcellular location">
    <subcellularLocation>
        <location evidence="1">Cytoplasm</location>
    </subcellularLocation>
</comment>
<dbReference type="Gene3D" id="1.10.150.870">
    <property type="match status" value="1"/>
</dbReference>
<comment type="caution">
    <text evidence="11">The sequence shown here is derived from an EMBL/GenBank/DDBJ whole genome shotgun (WGS) entry which is preliminary data.</text>
</comment>
<dbReference type="CDD" id="cd07433">
    <property type="entry name" value="PHP_PolIIIA_DnaE1"/>
    <property type="match status" value="1"/>
</dbReference>
<evidence type="ECO:0000256" key="6">
    <source>
        <dbReference type="ARBA" id="ARBA00022695"/>
    </source>
</evidence>
<evidence type="ECO:0000256" key="3">
    <source>
        <dbReference type="ARBA" id="ARBA00019114"/>
    </source>
</evidence>
<dbReference type="Gene3D" id="1.10.10.1600">
    <property type="entry name" value="Bacterial DNA polymerase III alpha subunit, thumb domain"/>
    <property type="match status" value="1"/>
</dbReference>
<feature type="domain" description="Polymerase/histidinol phosphatase N-terminal" evidence="10">
    <location>
        <begin position="26"/>
        <end position="93"/>
    </location>
</feature>
<evidence type="ECO:0000313" key="12">
    <source>
        <dbReference type="Proteomes" id="UP000650424"/>
    </source>
</evidence>
<sequence length="1172" mass="130895">MTTELIISPEAGTETATTKPYEPAFVHLRIHSEYSIVDGLVRIDDVIKAAVKDKQPAMAITDLANLFAMVKFYKSARGKGMKPIAGCDVWISNDADRDKPSRLLLLVKNRLGYLQLCELLAQAWLTNQHRGRAEIRYEWLQKLHEEGQGGGLIAISGAHFGDVGVAIDNGNVDLAEQLALRWSRIFPQHFYIEIQRAGQPNMENHVRAAVAMASRLQLPVVATHPVQFISKDDYTAHEARVCIAEGDMLANGRRVRRFNEQQCFKTQAEMAELFADMPGALRNSVEIAKRCNLTLELGKPKLPDFPTPDGMTINDFLVHEAQRGLEFRLQHLFTNPEKREKERARYEARLKFETDTIIKMGFPGYFLIVADFIQWAKNNGVPVGPGRGSGAGSLVAYSLLITDLDPLQYNLLFERFLNPERVSMPDFDIDFCQEGRDRVIQYVKDRYGKDAVSQIATFGTMAAKGAIRDVGRVLDFGYMFCDGVSKLIPFKPGKQVTIAEAIVEEPLLAERQENEEEVKTLLDLAQQVEGITRNIGMHAGGVLIAPGKLTDFCPLYTQGGDSGVVSQYDKDDVEAVGLVKFDFLGLTTLTILDRAVRYIKMMDPAMADFDLAKLPLDDRASYELLTKAKTVAVFQLESRGMQGMLKDARPDRFEDIIALVALYRPGPMDLIPDFCKRKHGEKFDYPDPRTEGILSETYGIMVYQEQVMQMAQVVGGYSLGGADLLRRAMGKKKAEEMAEHRQIFRDGAAKDGLLQEKADEIFDLMEKFAGYGFNKSHAAAYALLSYHTAYLKAHHPAAFMAANMSLAMDDTDKVKILVEDAIDICKLKMLPPDINQSEYRFMPVAEPGKKSTQVRYGMGAVKGSGQNAIESIITARKTGGPFTDLFDFCKRVDKRQVNRRTVESLIRAGAMDCLGKDRGILLATVDFALEAAEQAEAAANQVSLFGDDDDLIPPPDYLDVPVWTDKRRLTEEKTALGFYLSGHLFDSYAPEVRQFIKTTLAKLEPSRDLRLICGIISGVRTQMTQRGKLLIVSLDDGTAVVEVTVYSEIMEEFKSLFKEDEFLAVLGKVSEDRFSGGLRISAEKVMDIGRARVQFSQGLRLTLTAGADTKKLQELLKPHLNADGCPVLIRYQNANAGAELYLSDQWRVNPDDTLRQNLGEWLSMKNVKIEYA</sequence>
<evidence type="ECO:0000256" key="8">
    <source>
        <dbReference type="ARBA" id="ARBA00022932"/>
    </source>
</evidence>
<dbReference type="InterPro" id="IPR049821">
    <property type="entry name" value="PolIIIA_DnaE1_PHP"/>
</dbReference>
<comment type="catalytic activity">
    <reaction evidence="9">
        <text>DNA(n) + a 2'-deoxyribonucleoside 5'-triphosphate = DNA(n+1) + diphosphate</text>
        <dbReference type="Rhea" id="RHEA:22508"/>
        <dbReference type="Rhea" id="RHEA-COMP:17339"/>
        <dbReference type="Rhea" id="RHEA-COMP:17340"/>
        <dbReference type="ChEBI" id="CHEBI:33019"/>
        <dbReference type="ChEBI" id="CHEBI:61560"/>
        <dbReference type="ChEBI" id="CHEBI:173112"/>
        <dbReference type="EC" id="2.7.7.7"/>
    </reaction>
</comment>
<dbReference type="CDD" id="cd04485">
    <property type="entry name" value="DnaE_OBF"/>
    <property type="match status" value="1"/>
</dbReference>
<dbReference type="InterPro" id="IPR004365">
    <property type="entry name" value="NA-bd_OB_tRNA"/>
</dbReference>
<dbReference type="GO" id="GO:0003887">
    <property type="term" value="F:DNA-directed DNA polymerase activity"/>
    <property type="evidence" value="ECO:0007669"/>
    <property type="project" value="UniProtKB-EC"/>
</dbReference>
<dbReference type="InterPro" id="IPR040982">
    <property type="entry name" value="DNA_pol3_finger"/>
</dbReference>
<evidence type="ECO:0000259" key="10">
    <source>
        <dbReference type="SMART" id="SM00481"/>
    </source>
</evidence>
<dbReference type="InterPro" id="IPR029460">
    <property type="entry name" value="DNAPol_HHH"/>
</dbReference>
<dbReference type="Pfam" id="PF14579">
    <property type="entry name" value="HHH_6"/>
    <property type="match status" value="1"/>
</dbReference>
<dbReference type="SUPFAM" id="SSF89550">
    <property type="entry name" value="PHP domain-like"/>
    <property type="match status" value="1"/>
</dbReference>
<dbReference type="NCBIfam" id="NF004226">
    <property type="entry name" value="PRK05673.1"/>
    <property type="match status" value="1"/>
</dbReference>
<dbReference type="InterPro" id="IPR011708">
    <property type="entry name" value="DNA_pol3_alpha_NTPase_dom"/>
</dbReference>
<dbReference type="Pfam" id="PF17657">
    <property type="entry name" value="DNA_pol3_finger"/>
    <property type="match status" value="1"/>
</dbReference>